<evidence type="ECO:0000313" key="2">
    <source>
        <dbReference type="EMBL" id="ADD95753.1"/>
    </source>
</evidence>
<dbReference type="AlphaFoldDB" id="D6PJ52"/>
<proteinExistence type="predicted"/>
<sequence>MLSNDKIAREIKLTALVDLIALKKAKKVKLTKQIKEIEKYKATLDDKLQISQKEGTVRQYKQFLKLKQQLKVKVLKIQLDLEKLQKEEQKYNLQHNSIKEQIQQKETKVTNL</sequence>
<name>D6PJ52_9ZZZZ</name>
<protein>
    <submittedName>
        <fullName evidence="2">Uncharacterized protein</fullName>
    </submittedName>
</protein>
<reference evidence="2" key="1">
    <citation type="journal article" date="2010" name="ISME J.">
        <title>Metagenome of the Mediterranean deep chlorophyll maximum studied by direct and fosmid library 454 pyrosequencing.</title>
        <authorList>
            <person name="Ghai R."/>
            <person name="Martin-Cuadrado A.B."/>
            <person name="Molto A.G."/>
            <person name="Heredia I.G."/>
            <person name="Cabrera R."/>
            <person name="Martin J."/>
            <person name="Verdu M."/>
            <person name="Deschamps P."/>
            <person name="Moreira D."/>
            <person name="Lopez-Garcia P."/>
            <person name="Mira A."/>
            <person name="Rodriguez-Valera F."/>
        </authorList>
    </citation>
    <scope>NUCLEOTIDE SEQUENCE</scope>
</reference>
<accession>D6PJ52</accession>
<keyword evidence="1" id="KW-0175">Coiled coil</keyword>
<organism evidence="2">
    <name type="scientific">uncultured organism MedDCM-OCT-S08-C100</name>
    <dbReference type="NCBI Taxonomy" id="743626"/>
    <lineage>
        <taxon>unclassified sequences</taxon>
        <taxon>environmental samples</taxon>
    </lineage>
</organism>
<evidence type="ECO:0000256" key="1">
    <source>
        <dbReference type="SAM" id="Coils"/>
    </source>
</evidence>
<feature type="coiled-coil region" evidence="1">
    <location>
        <begin position="67"/>
        <end position="101"/>
    </location>
</feature>
<dbReference type="EMBL" id="GU943093">
    <property type="protein sequence ID" value="ADD95753.1"/>
    <property type="molecule type" value="Genomic_DNA"/>
</dbReference>